<protein>
    <recommendedName>
        <fullName evidence="4">Encoded protein</fullName>
    </recommendedName>
</protein>
<evidence type="ECO:0000256" key="1">
    <source>
        <dbReference type="SAM" id="MobiDB-lite"/>
    </source>
</evidence>
<feature type="region of interest" description="Disordered" evidence="1">
    <location>
        <begin position="1"/>
        <end position="47"/>
    </location>
</feature>
<proteinExistence type="predicted"/>
<evidence type="ECO:0008006" key="4">
    <source>
        <dbReference type="Google" id="ProtNLM"/>
    </source>
</evidence>
<evidence type="ECO:0000313" key="2">
    <source>
        <dbReference type="EMBL" id="KAF5829499.1"/>
    </source>
</evidence>
<organism evidence="2 3">
    <name type="scientific">Dunaliella salina</name>
    <name type="common">Green alga</name>
    <name type="synonym">Protococcus salinus</name>
    <dbReference type="NCBI Taxonomy" id="3046"/>
    <lineage>
        <taxon>Eukaryota</taxon>
        <taxon>Viridiplantae</taxon>
        <taxon>Chlorophyta</taxon>
        <taxon>core chlorophytes</taxon>
        <taxon>Chlorophyceae</taxon>
        <taxon>CS clade</taxon>
        <taxon>Chlamydomonadales</taxon>
        <taxon>Dunaliellaceae</taxon>
        <taxon>Dunaliella</taxon>
    </lineage>
</organism>
<dbReference type="Proteomes" id="UP000815325">
    <property type="component" value="Unassembled WGS sequence"/>
</dbReference>
<feature type="compositionally biased region" description="Polar residues" evidence="1">
    <location>
        <begin position="1"/>
        <end position="10"/>
    </location>
</feature>
<reference evidence="2" key="1">
    <citation type="submission" date="2017-08" db="EMBL/GenBank/DDBJ databases">
        <authorList>
            <person name="Polle J.E."/>
            <person name="Barry K."/>
            <person name="Cushman J."/>
            <person name="Schmutz J."/>
            <person name="Tran D."/>
            <person name="Hathwaick L.T."/>
            <person name="Yim W.C."/>
            <person name="Jenkins J."/>
            <person name="Mckie-Krisberg Z.M."/>
            <person name="Prochnik S."/>
            <person name="Lindquist E."/>
            <person name="Dockter R.B."/>
            <person name="Adam C."/>
            <person name="Molina H."/>
            <person name="Bunkerborg J."/>
            <person name="Jin E."/>
            <person name="Buchheim M."/>
            <person name="Magnuson J."/>
        </authorList>
    </citation>
    <scope>NUCLEOTIDE SEQUENCE</scope>
    <source>
        <strain evidence="2">CCAP 19/18</strain>
    </source>
</reference>
<sequence length="197" mass="20202">MQQPSNLEDNANNDDGIKASGQGEGGRSSSPGLGNHQLPNGLSKGLLGLPMSSPRSLASALASPRLGDYLMSPRYFGPPCEAGGESLDITAPASCAGLSSLFDLTPQHSSRAGEASKAGPYAPRSAQGSGASSDAQLHSMLLMPTPPHNMQGPIAAREGSQYGDRTIEQVIAGAVNGSEVDINLLHGFLQSPRQVAL</sequence>
<gene>
    <name evidence="2" type="ORF">DUNSADRAFT_15983</name>
</gene>
<dbReference type="EMBL" id="MU070151">
    <property type="protein sequence ID" value="KAF5829499.1"/>
    <property type="molecule type" value="Genomic_DNA"/>
</dbReference>
<feature type="compositionally biased region" description="Polar residues" evidence="1">
    <location>
        <begin position="27"/>
        <end position="40"/>
    </location>
</feature>
<keyword evidence="3" id="KW-1185">Reference proteome</keyword>
<feature type="region of interest" description="Disordered" evidence="1">
    <location>
        <begin position="107"/>
        <end position="134"/>
    </location>
</feature>
<comment type="caution">
    <text evidence="2">The sequence shown here is derived from an EMBL/GenBank/DDBJ whole genome shotgun (WGS) entry which is preliminary data.</text>
</comment>
<accession>A0ABQ7G4F9</accession>
<name>A0ABQ7G4F9_DUNSA</name>
<feature type="compositionally biased region" description="Low complexity" evidence="1">
    <location>
        <begin position="125"/>
        <end position="134"/>
    </location>
</feature>
<evidence type="ECO:0000313" key="3">
    <source>
        <dbReference type="Proteomes" id="UP000815325"/>
    </source>
</evidence>